<evidence type="ECO:0000313" key="2">
    <source>
        <dbReference type="EMBL" id="MFB6393653.1"/>
    </source>
</evidence>
<dbReference type="RefSeq" id="WP_375734053.1">
    <property type="nucleotide sequence ID" value="NZ_JBCGDC010000024.1"/>
</dbReference>
<feature type="region of interest" description="Disordered" evidence="1">
    <location>
        <begin position="1"/>
        <end position="69"/>
    </location>
</feature>
<proteinExistence type="predicted"/>
<dbReference type="Proteomes" id="UP001582793">
    <property type="component" value="Unassembled WGS sequence"/>
</dbReference>
<dbReference type="CDD" id="cd07812">
    <property type="entry name" value="SRPBCC"/>
    <property type="match status" value="1"/>
</dbReference>
<comment type="caution">
    <text evidence="2">The sequence shown here is derived from an EMBL/GenBank/DDBJ whole genome shotgun (WGS) entry which is preliminary data.</text>
</comment>
<organism evidence="2 3">
    <name type="scientific">Polymorphospora lycopeni</name>
    <dbReference type="NCBI Taxonomy" id="3140240"/>
    <lineage>
        <taxon>Bacteria</taxon>
        <taxon>Bacillati</taxon>
        <taxon>Actinomycetota</taxon>
        <taxon>Actinomycetes</taxon>
        <taxon>Micromonosporales</taxon>
        <taxon>Micromonosporaceae</taxon>
        <taxon>Polymorphospora</taxon>
    </lineage>
</organism>
<dbReference type="SUPFAM" id="SSF55961">
    <property type="entry name" value="Bet v1-like"/>
    <property type="match status" value="1"/>
</dbReference>
<protein>
    <submittedName>
        <fullName evidence="2">SRPBCC family protein</fullName>
    </submittedName>
</protein>
<name>A0ABV5CNS2_9ACTN</name>
<evidence type="ECO:0000313" key="3">
    <source>
        <dbReference type="Proteomes" id="UP001582793"/>
    </source>
</evidence>
<dbReference type="InterPro" id="IPR023393">
    <property type="entry name" value="START-like_dom_sf"/>
</dbReference>
<sequence>MPVDTQRSMSAPPEVVFNTATDPDRMGAWLPEPLLKADHRTPTDQSMQARWDTAADDGPGTSPASGGRNWSALLRVEDVPAGGALVRLRLDADADTPPDRLTGIAEEALTCLAREVADNLTAG</sequence>
<accession>A0ABV5CNS2</accession>
<keyword evidence="3" id="KW-1185">Reference proteome</keyword>
<dbReference type="EMBL" id="JBCGDC010000024">
    <property type="protein sequence ID" value="MFB6393653.1"/>
    <property type="molecule type" value="Genomic_DNA"/>
</dbReference>
<dbReference type="Gene3D" id="3.30.530.20">
    <property type="match status" value="1"/>
</dbReference>
<reference evidence="2 3" key="1">
    <citation type="submission" date="2024-04" db="EMBL/GenBank/DDBJ databases">
        <title>Polymorphospora sp. isolated from Baiyangdian Lake in Xiong'an New Area.</title>
        <authorList>
            <person name="Zhang X."/>
            <person name="Liu J."/>
        </authorList>
    </citation>
    <scope>NUCLEOTIDE SEQUENCE [LARGE SCALE GENOMIC DNA]</scope>
    <source>
        <strain evidence="2 3">2-325</strain>
    </source>
</reference>
<evidence type="ECO:0000256" key="1">
    <source>
        <dbReference type="SAM" id="MobiDB-lite"/>
    </source>
</evidence>
<gene>
    <name evidence="2" type="ORF">AAFH96_11105</name>
</gene>